<feature type="transmembrane region" description="Helical" evidence="1">
    <location>
        <begin position="37"/>
        <end position="55"/>
    </location>
</feature>
<evidence type="ECO:0000256" key="1">
    <source>
        <dbReference type="SAM" id="Phobius"/>
    </source>
</evidence>
<evidence type="ECO:0000313" key="3">
    <source>
        <dbReference type="Proteomes" id="UP000283805"/>
    </source>
</evidence>
<feature type="transmembrane region" description="Helical" evidence="1">
    <location>
        <begin position="168"/>
        <end position="189"/>
    </location>
</feature>
<reference evidence="2 3" key="1">
    <citation type="submission" date="2018-09" db="EMBL/GenBank/DDBJ databases">
        <title>Genomic Encyclopedia of Archaeal and Bacterial Type Strains, Phase II (KMG-II): from individual species to whole genera.</title>
        <authorList>
            <person name="Goeker M."/>
        </authorList>
    </citation>
    <scope>NUCLEOTIDE SEQUENCE [LARGE SCALE GENOMIC DNA]</scope>
    <source>
        <strain evidence="2 3">DSM 13151</strain>
    </source>
</reference>
<evidence type="ECO:0008006" key="4">
    <source>
        <dbReference type="Google" id="ProtNLM"/>
    </source>
</evidence>
<dbReference type="EMBL" id="RAPO01000008">
    <property type="protein sequence ID" value="RKD87650.1"/>
    <property type="molecule type" value="Genomic_DNA"/>
</dbReference>
<keyword evidence="3" id="KW-1185">Reference proteome</keyword>
<name>A0A419VX43_9EURY</name>
<feature type="transmembrane region" description="Helical" evidence="1">
    <location>
        <begin position="67"/>
        <end position="89"/>
    </location>
</feature>
<proteinExistence type="predicted"/>
<evidence type="ECO:0000313" key="2">
    <source>
        <dbReference type="EMBL" id="RKD87650.1"/>
    </source>
</evidence>
<dbReference type="AlphaFoldDB" id="A0A419VX43"/>
<accession>A0A419VX43</accession>
<comment type="caution">
    <text evidence="2">The sequence shown here is derived from an EMBL/GenBank/DDBJ whole genome shotgun (WGS) entry which is preliminary data.</text>
</comment>
<dbReference type="OrthoDB" id="378284at2157"/>
<feature type="transmembrane region" description="Helical" evidence="1">
    <location>
        <begin position="131"/>
        <end position="153"/>
    </location>
</feature>
<dbReference type="RefSeq" id="WP_147376678.1">
    <property type="nucleotide sequence ID" value="NZ_RAPO01000008.1"/>
</dbReference>
<gene>
    <name evidence="2" type="ORF">ATJ93_4548</name>
</gene>
<protein>
    <recommendedName>
        <fullName evidence="4">DUF4145 domain-containing protein</fullName>
    </recommendedName>
</protein>
<sequence length="524" mass="60022">MDKRGDLQPGDQIDTLLDHQTQRLEDIANNAVDIIKINLLILGAFAPFLGTVFRNEISTEVIFESQFLRYATLSWVISSIFSTIVYRIARGKSTSQFDLLEQAIVNDWRDPDLRDEMLDNSETYEKNVNRYTVLMAMSVGLSLATVLFFALTIADTIFDLSSTSKRNAVLVVLGFGLITGFGIEIIRLLGRGRFWLSSKVDWLSSKIDFNVKIIGLNTLEIKVGKTEITEVVEFFVEKENLSPIRARLIKSIHDLFEYEPWTFDDLSSKLQDEYPDIGLTKEMIDRLVDEGYLQKIESRGPRTYLVHERREKIVNDEDIDKVVGEELGRVIGHMKQDNEVKELISQYLGTNPSNAKEVLVSGTTPERIDKLNTIIDLIRREYPHKEPPGKEYGKIQFRKSMERYQLTPKASRAFALVLVQQAKDALAEKAHIQATVLGYNGLEEFIRALVRHETPSKELDIRSLGHLLQTKEIQEKISDDDLGLIGRFREIRNKAVHEDARQIDSNEVQELLSIIENIIWKYSN</sequence>
<keyword evidence="1" id="KW-0472">Membrane</keyword>
<organism evidence="2 3">
    <name type="scientific">Halopiger aswanensis</name>
    <dbReference type="NCBI Taxonomy" id="148449"/>
    <lineage>
        <taxon>Archaea</taxon>
        <taxon>Methanobacteriati</taxon>
        <taxon>Methanobacteriota</taxon>
        <taxon>Stenosarchaea group</taxon>
        <taxon>Halobacteria</taxon>
        <taxon>Halobacteriales</taxon>
        <taxon>Natrialbaceae</taxon>
        <taxon>Halopiger</taxon>
    </lineage>
</organism>
<dbReference type="Proteomes" id="UP000283805">
    <property type="component" value="Unassembled WGS sequence"/>
</dbReference>
<keyword evidence="1" id="KW-1133">Transmembrane helix</keyword>
<keyword evidence="1" id="KW-0812">Transmembrane</keyword>